<evidence type="ECO:0000256" key="2">
    <source>
        <dbReference type="SAM" id="SignalP"/>
    </source>
</evidence>
<dbReference type="EMBL" id="AKAU01000241">
    <property type="protein sequence ID" value="EIM95587.1"/>
    <property type="molecule type" value="Genomic_DNA"/>
</dbReference>
<dbReference type="Pfam" id="PF13663">
    <property type="entry name" value="DUF4148"/>
    <property type="match status" value="1"/>
</dbReference>
<dbReference type="RefSeq" id="WP_009769571.1">
    <property type="nucleotide sequence ID" value="NZ_AKAU01000241.1"/>
</dbReference>
<protein>
    <recommendedName>
        <fullName evidence="5">DUF4148 domain-containing protein</fullName>
    </recommendedName>
</protein>
<keyword evidence="4" id="KW-1185">Reference proteome</keyword>
<dbReference type="Proteomes" id="UP000004980">
    <property type="component" value="Unassembled WGS sequence"/>
</dbReference>
<dbReference type="InterPro" id="IPR025421">
    <property type="entry name" value="DUF4148"/>
</dbReference>
<feature type="region of interest" description="Disordered" evidence="1">
    <location>
        <begin position="67"/>
        <end position="104"/>
    </location>
</feature>
<evidence type="ECO:0000313" key="4">
    <source>
        <dbReference type="Proteomes" id="UP000004980"/>
    </source>
</evidence>
<gene>
    <name evidence="3" type="ORF">WQE_38364</name>
</gene>
<feature type="signal peptide" evidence="2">
    <location>
        <begin position="1"/>
        <end position="22"/>
    </location>
</feature>
<organism evidence="3 4">
    <name type="scientific">Paraburkholderia hospita</name>
    <dbReference type="NCBI Taxonomy" id="169430"/>
    <lineage>
        <taxon>Bacteria</taxon>
        <taxon>Pseudomonadati</taxon>
        <taxon>Pseudomonadota</taxon>
        <taxon>Betaproteobacteria</taxon>
        <taxon>Burkholderiales</taxon>
        <taxon>Burkholderiaceae</taxon>
        <taxon>Paraburkholderia</taxon>
    </lineage>
</organism>
<comment type="caution">
    <text evidence="3">The sequence shown here is derived from an EMBL/GenBank/DDBJ whole genome shotgun (WGS) entry which is preliminary data.</text>
</comment>
<name>A0ABN0FA79_9BURK</name>
<keyword evidence="2" id="KW-0732">Signal</keyword>
<sequence length="104" mass="11120">MKSLIFATTVVTALLLPNISFAQSSNQPVTRARIHAELVQLEHTGYRPSKAHYPDDILAAERRVANEPEAHAPGQTAVGGVSGSMSQSGSHVSPGSWNAMYGRH</sequence>
<feature type="compositionally biased region" description="Low complexity" evidence="1">
    <location>
        <begin position="83"/>
        <end position="96"/>
    </location>
</feature>
<reference evidence="3 4" key="1">
    <citation type="journal article" date="2012" name="J. Bacteriol.">
        <title>Draft Genome Sequence of the Soil Bacterium Burkholderia terrae Strain BS001, Which Interacts with Fungal Surface Structures.</title>
        <authorList>
            <person name="Nazir R."/>
            <person name="Hansen M.A."/>
            <person name="Sorensen S."/>
            <person name="van Elsas J.D."/>
        </authorList>
    </citation>
    <scope>NUCLEOTIDE SEQUENCE [LARGE SCALE GENOMIC DNA]</scope>
    <source>
        <strain evidence="3 4">BS001</strain>
    </source>
</reference>
<evidence type="ECO:0000313" key="3">
    <source>
        <dbReference type="EMBL" id="EIM95587.1"/>
    </source>
</evidence>
<evidence type="ECO:0000256" key="1">
    <source>
        <dbReference type="SAM" id="MobiDB-lite"/>
    </source>
</evidence>
<feature type="chain" id="PRO_5047199840" description="DUF4148 domain-containing protein" evidence="2">
    <location>
        <begin position="23"/>
        <end position="104"/>
    </location>
</feature>
<evidence type="ECO:0008006" key="5">
    <source>
        <dbReference type="Google" id="ProtNLM"/>
    </source>
</evidence>
<proteinExistence type="predicted"/>
<accession>A0ABN0FA79</accession>